<organism evidence="1">
    <name type="scientific">Streptomyces sp. NBC_00180</name>
    <dbReference type="NCBI Taxonomy" id="2903632"/>
    <lineage>
        <taxon>Bacteria</taxon>
        <taxon>Bacillati</taxon>
        <taxon>Actinomycetota</taxon>
        <taxon>Actinomycetes</taxon>
        <taxon>Kitasatosporales</taxon>
        <taxon>Streptomycetaceae</taxon>
        <taxon>Streptomyces</taxon>
    </lineage>
</organism>
<proteinExistence type="predicted"/>
<protein>
    <recommendedName>
        <fullName evidence="2">Restriction endonuclease</fullName>
    </recommendedName>
</protein>
<reference evidence="1" key="1">
    <citation type="submission" date="2022-10" db="EMBL/GenBank/DDBJ databases">
        <title>The complete genomes of actinobacterial strains from the NBC collection.</title>
        <authorList>
            <person name="Joergensen T.S."/>
            <person name="Alvarez Arevalo M."/>
            <person name="Sterndorff E.B."/>
            <person name="Faurdal D."/>
            <person name="Vuksanovic O."/>
            <person name="Mourched A.-S."/>
            <person name="Charusanti P."/>
            <person name="Shaw S."/>
            <person name="Blin K."/>
            <person name="Weber T."/>
        </authorList>
    </citation>
    <scope>NUCLEOTIDE SEQUENCE</scope>
    <source>
        <strain evidence="1">NBC 00180</strain>
    </source>
</reference>
<evidence type="ECO:0008006" key="2">
    <source>
        <dbReference type="Google" id="ProtNLM"/>
    </source>
</evidence>
<dbReference type="AlphaFoldDB" id="A0AAU1HWB8"/>
<dbReference type="EMBL" id="CP108140">
    <property type="protein sequence ID" value="WTP85727.1"/>
    <property type="molecule type" value="Genomic_DNA"/>
</dbReference>
<gene>
    <name evidence="1" type="ORF">OG477_10260</name>
</gene>
<accession>A0AAU1HWB8</accession>
<sequence>METTSALFSNGDLDDSLRHQLGKITNTVMGWNEDRFLATPEPDVVEELLDEFRIQAPTIDRDSITIERSEDRLIPDHQFGEHVRVTQRVVTISVPFTGLHDVFSLRPNQFTFNPPRGEVLNNELRIYWMGPTGQTSQQVRQGLDLQITDIERWLGWATVQIKAYNAQVEQQATKEVRARKESLLANRNMEESLGFLVRERVDAATYAIPVVRKKIIPARSAPLSSPFKPEPALADAQYEEALRILRNARNQLERSPSATARLGEEFIRDLLLVNLNSHFEGEAAGEVFNNAGKTDILVRSGDRHVFIGECKIWKGPKTITTTLDQLLGYLAWRDTKAALLLFIRTGQVSDILPKAVAKFREHPNYKRDGEHAEEERYDFVFHTNGDSAREIKLAFLPFVLPA</sequence>
<name>A0AAU1HWB8_9ACTN</name>
<evidence type="ECO:0000313" key="1">
    <source>
        <dbReference type="EMBL" id="WTP85727.1"/>
    </source>
</evidence>